<dbReference type="EMBL" id="CP036281">
    <property type="protein sequence ID" value="QDU80639.1"/>
    <property type="molecule type" value="Genomic_DNA"/>
</dbReference>
<dbReference type="OrthoDB" id="287590at2"/>
<evidence type="ECO:0000256" key="1">
    <source>
        <dbReference type="ARBA" id="ARBA00009013"/>
    </source>
</evidence>
<dbReference type="SUPFAM" id="SSF52091">
    <property type="entry name" value="SpoIIaa-like"/>
    <property type="match status" value="1"/>
</dbReference>
<keyword evidence="5" id="KW-1185">Reference proteome</keyword>
<accession>A0A518CN36</accession>
<evidence type="ECO:0000256" key="2">
    <source>
        <dbReference type="RuleBase" id="RU003749"/>
    </source>
</evidence>
<dbReference type="PROSITE" id="PS50801">
    <property type="entry name" value="STAS"/>
    <property type="match status" value="1"/>
</dbReference>
<sequence length="119" mass="13319">MSSGGLRRIDIDEFGDITIAKFIDNKILDETNIQIIGNQLFALVEQDGRKKIILDFSSVEYLSSAALGKLITMEKKVKAAQGNLRLCSIRPEIYEVFAITKLNQVFTICDDSDEALQSF</sequence>
<dbReference type="InterPro" id="IPR036513">
    <property type="entry name" value="STAS_dom_sf"/>
</dbReference>
<dbReference type="PANTHER" id="PTHR33495:SF2">
    <property type="entry name" value="ANTI-SIGMA FACTOR ANTAGONIST TM_1081-RELATED"/>
    <property type="match status" value="1"/>
</dbReference>
<dbReference type="CDD" id="cd07043">
    <property type="entry name" value="STAS_anti-anti-sigma_factors"/>
    <property type="match status" value="1"/>
</dbReference>
<dbReference type="Gene3D" id="3.30.750.24">
    <property type="entry name" value="STAS domain"/>
    <property type="match status" value="1"/>
</dbReference>
<dbReference type="KEGG" id="plon:Pla110_23710"/>
<comment type="similarity">
    <text evidence="1 2">Belongs to the anti-sigma-factor antagonist family.</text>
</comment>
<dbReference type="AlphaFoldDB" id="A0A518CN36"/>
<evidence type="ECO:0000259" key="3">
    <source>
        <dbReference type="PROSITE" id="PS50801"/>
    </source>
</evidence>
<dbReference type="GO" id="GO:0043856">
    <property type="term" value="F:anti-sigma factor antagonist activity"/>
    <property type="evidence" value="ECO:0007669"/>
    <property type="project" value="InterPro"/>
</dbReference>
<organism evidence="4 5">
    <name type="scientific">Polystyrenella longa</name>
    <dbReference type="NCBI Taxonomy" id="2528007"/>
    <lineage>
        <taxon>Bacteria</taxon>
        <taxon>Pseudomonadati</taxon>
        <taxon>Planctomycetota</taxon>
        <taxon>Planctomycetia</taxon>
        <taxon>Planctomycetales</taxon>
        <taxon>Planctomycetaceae</taxon>
        <taxon>Polystyrenella</taxon>
    </lineage>
</organism>
<dbReference type="InterPro" id="IPR003658">
    <property type="entry name" value="Anti-sigma_ant"/>
</dbReference>
<feature type="domain" description="STAS" evidence="3">
    <location>
        <begin position="28"/>
        <end position="119"/>
    </location>
</feature>
<dbReference type="RefSeq" id="WP_144995897.1">
    <property type="nucleotide sequence ID" value="NZ_CP036281.1"/>
</dbReference>
<dbReference type="InterPro" id="IPR002645">
    <property type="entry name" value="STAS_dom"/>
</dbReference>
<evidence type="ECO:0000313" key="4">
    <source>
        <dbReference type="EMBL" id="QDU80639.1"/>
    </source>
</evidence>
<proteinExistence type="inferred from homology"/>
<reference evidence="4 5" key="1">
    <citation type="submission" date="2019-02" db="EMBL/GenBank/DDBJ databases">
        <title>Deep-cultivation of Planctomycetes and their phenomic and genomic characterization uncovers novel biology.</title>
        <authorList>
            <person name="Wiegand S."/>
            <person name="Jogler M."/>
            <person name="Boedeker C."/>
            <person name="Pinto D."/>
            <person name="Vollmers J."/>
            <person name="Rivas-Marin E."/>
            <person name="Kohn T."/>
            <person name="Peeters S.H."/>
            <person name="Heuer A."/>
            <person name="Rast P."/>
            <person name="Oberbeckmann S."/>
            <person name="Bunk B."/>
            <person name="Jeske O."/>
            <person name="Meyerdierks A."/>
            <person name="Storesund J.E."/>
            <person name="Kallscheuer N."/>
            <person name="Luecker S."/>
            <person name="Lage O.M."/>
            <person name="Pohl T."/>
            <person name="Merkel B.J."/>
            <person name="Hornburger P."/>
            <person name="Mueller R.-W."/>
            <person name="Bruemmer F."/>
            <person name="Labrenz M."/>
            <person name="Spormann A.M."/>
            <person name="Op den Camp H."/>
            <person name="Overmann J."/>
            <person name="Amann R."/>
            <person name="Jetten M.S.M."/>
            <person name="Mascher T."/>
            <person name="Medema M.H."/>
            <person name="Devos D.P."/>
            <person name="Kaster A.-K."/>
            <person name="Ovreas L."/>
            <person name="Rohde M."/>
            <person name="Galperin M.Y."/>
            <person name="Jogler C."/>
        </authorList>
    </citation>
    <scope>NUCLEOTIDE SEQUENCE [LARGE SCALE GENOMIC DNA]</scope>
    <source>
        <strain evidence="4 5">Pla110</strain>
    </source>
</reference>
<evidence type="ECO:0000313" key="5">
    <source>
        <dbReference type="Proteomes" id="UP000317178"/>
    </source>
</evidence>
<dbReference type="NCBIfam" id="TIGR00377">
    <property type="entry name" value="ant_ant_sig"/>
    <property type="match status" value="1"/>
</dbReference>
<dbReference type="Pfam" id="PF01740">
    <property type="entry name" value="STAS"/>
    <property type="match status" value="1"/>
</dbReference>
<gene>
    <name evidence="4" type="primary">btrV_1</name>
    <name evidence="4" type="ORF">Pla110_23710</name>
</gene>
<dbReference type="PANTHER" id="PTHR33495">
    <property type="entry name" value="ANTI-SIGMA FACTOR ANTAGONIST TM_1081-RELATED-RELATED"/>
    <property type="match status" value="1"/>
</dbReference>
<protein>
    <recommendedName>
        <fullName evidence="2">Anti-sigma factor antagonist</fullName>
    </recommendedName>
</protein>
<name>A0A518CN36_9PLAN</name>
<dbReference type="Proteomes" id="UP000317178">
    <property type="component" value="Chromosome"/>
</dbReference>